<name>A0ABX8QVD7_9ACTN</name>
<keyword evidence="2" id="KW-0812">Transmembrane</keyword>
<protein>
    <recommendedName>
        <fullName evidence="3">Swt1-like HEPN domain-containing protein</fullName>
    </recommendedName>
</protein>
<feature type="transmembrane region" description="Helical" evidence="2">
    <location>
        <begin position="204"/>
        <end position="226"/>
    </location>
</feature>
<gene>
    <name evidence="4" type="ORF">AGRA3207_002871</name>
</gene>
<feature type="compositionally biased region" description="Polar residues" evidence="1">
    <location>
        <begin position="155"/>
        <end position="165"/>
    </location>
</feature>
<evidence type="ECO:0000256" key="2">
    <source>
        <dbReference type="SAM" id="Phobius"/>
    </source>
</evidence>
<dbReference type="Pfam" id="PF18731">
    <property type="entry name" value="HEPN_Swt1"/>
    <property type="match status" value="1"/>
</dbReference>
<feature type="domain" description="Swt1-like HEPN" evidence="3">
    <location>
        <begin position="15"/>
        <end position="124"/>
    </location>
</feature>
<keyword evidence="2" id="KW-0472">Membrane</keyword>
<reference evidence="4" key="1">
    <citation type="submission" date="2020-07" db="EMBL/GenBank/DDBJ databases">
        <authorList>
            <person name="Tarantini F.S."/>
            <person name="Hong K.W."/>
            <person name="Chan K.G."/>
        </authorList>
    </citation>
    <scope>NUCLEOTIDE SEQUENCE</scope>
    <source>
        <strain evidence="4">32-07</strain>
    </source>
</reference>
<keyword evidence="2" id="KW-1133">Transmembrane helix</keyword>
<accession>A0ABX8QVD7</accession>
<dbReference type="EMBL" id="CP059572">
    <property type="protein sequence ID" value="QXJ21954.1"/>
    <property type="molecule type" value="Genomic_DNA"/>
</dbReference>
<feature type="compositionally biased region" description="Basic residues" evidence="1">
    <location>
        <begin position="168"/>
        <end position="180"/>
    </location>
</feature>
<evidence type="ECO:0000313" key="4">
    <source>
        <dbReference type="EMBL" id="QXJ21954.1"/>
    </source>
</evidence>
<evidence type="ECO:0000259" key="3">
    <source>
        <dbReference type="Pfam" id="PF18731"/>
    </source>
</evidence>
<organism evidence="4 5">
    <name type="scientific">Actinomadura graeca</name>
    <dbReference type="NCBI Taxonomy" id="2750812"/>
    <lineage>
        <taxon>Bacteria</taxon>
        <taxon>Bacillati</taxon>
        <taxon>Actinomycetota</taxon>
        <taxon>Actinomycetes</taxon>
        <taxon>Streptosporangiales</taxon>
        <taxon>Thermomonosporaceae</taxon>
        <taxon>Actinomadura</taxon>
    </lineage>
</organism>
<dbReference type="RefSeq" id="WP_231335141.1">
    <property type="nucleotide sequence ID" value="NZ_CP059572.1"/>
</dbReference>
<sequence>MTTKLVNQDQVTAGLRTVTQVLNPFVQKRMTGAHGKNWLPDFVRRHPRPGASQEHLGDLGFLIWVLTKDERAFGPKVLPRQAKNLAHRIREARNLASHEQLNDLDLTTARTALQSMAEFLTLIGEPGKANEVRQLTGRLQSTGSAAPHAVRPKGSTPTTRRSGQRSGSKTKTKTKSKPQARKVDPQPWPAPPPRKTSARPVIQLKIGCGAVVALAVIALATVWVLFGQRDADPYEGKYKNEPLGARLNTGRIEIPRDYHLRFLDEPIAPLQGAFGGDLGFSAGQFTAADGRIVVVTRGEKLSYATCRDTTRYAASTRVTKTLRMCVTTDTGVVAGVAVRGVRKQGTNTFVKIDIIVWKGRKPKG</sequence>
<dbReference type="InterPro" id="IPR041650">
    <property type="entry name" value="HEPN_Swt1"/>
</dbReference>
<feature type="region of interest" description="Disordered" evidence="1">
    <location>
        <begin position="139"/>
        <end position="197"/>
    </location>
</feature>
<proteinExistence type="predicted"/>
<dbReference type="Proteomes" id="UP001049518">
    <property type="component" value="Chromosome"/>
</dbReference>
<keyword evidence="5" id="KW-1185">Reference proteome</keyword>
<evidence type="ECO:0000256" key="1">
    <source>
        <dbReference type="SAM" id="MobiDB-lite"/>
    </source>
</evidence>
<evidence type="ECO:0000313" key="5">
    <source>
        <dbReference type="Proteomes" id="UP001049518"/>
    </source>
</evidence>